<organism evidence="2 3">
    <name type="scientific">Musa troglodytarum</name>
    <name type="common">fe'i banana</name>
    <dbReference type="NCBI Taxonomy" id="320322"/>
    <lineage>
        <taxon>Eukaryota</taxon>
        <taxon>Viridiplantae</taxon>
        <taxon>Streptophyta</taxon>
        <taxon>Embryophyta</taxon>
        <taxon>Tracheophyta</taxon>
        <taxon>Spermatophyta</taxon>
        <taxon>Magnoliopsida</taxon>
        <taxon>Liliopsida</taxon>
        <taxon>Zingiberales</taxon>
        <taxon>Musaceae</taxon>
        <taxon>Musa</taxon>
    </lineage>
</organism>
<gene>
    <name evidence="2" type="ORF">MUK42_18558</name>
</gene>
<keyword evidence="1" id="KW-0812">Transmembrane</keyword>
<evidence type="ECO:0008006" key="4">
    <source>
        <dbReference type="Google" id="ProtNLM"/>
    </source>
</evidence>
<proteinExistence type="predicted"/>
<reference evidence="2" key="1">
    <citation type="submission" date="2022-05" db="EMBL/GenBank/DDBJ databases">
        <title>The Musa troglodytarum L. genome provides insights into the mechanism of non-climacteric behaviour and enrichment of carotenoids.</title>
        <authorList>
            <person name="Wang J."/>
        </authorList>
    </citation>
    <scope>NUCLEOTIDE SEQUENCE</scope>
    <source>
        <tissue evidence="2">Leaf</tissue>
    </source>
</reference>
<dbReference type="Proteomes" id="UP001055439">
    <property type="component" value="Chromosome 10"/>
</dbReference>
<sequence length="69" mass="8102">MEDISLLRAVLAILQWWGPNVTVISMNKWLFQVKSISVISFLLFFRLFLSSMRRFRAVVFVLVVLLNDL</sequence>
<dbReference type="AlphaFoldDB" id="A0A9E7JEP2"/>
<keyword evidence="1" id="KW-0472">Membrane</keyword>
<keyword evidence="3" id="KW-1185">Reference proteome</keyword>
<evidence type="ECO:0000313" key="2">
    <source>
        <dbReference type="EMBL" id="URD78181.1"/>
    </source>
</evidence>
<dbReference type="OrthoDB" id="409173at2759"/>
<evidence type="ECO:0000256" key="1">
    <source>
        <dbReference type="SAM" id="Phobius"/>
    </source>
</evidence>
<protein>
    <recommendedName>
        <fullName evidence="4">Transmembrane protein</fullName>
    </recommendedName>
</protein>
<feature type="transmembrane region" description="Helical" evidence="1">
    <location>
        <begin position="29"/>
        <end position="49"/>
    </location>
</feature>
<name>A0A9E7JEP2_9LILI</name>
<evidence type="ECO:0000313" key="3">
    <source>
        <dbReference type="Proteomes" id="UP001055439"/>
    </source>
</evidence>
<keyword evidence="1" id="KW-1133">Transmembrane helix</keyword>
<accession>A0A9E7JEP2</accession>
<dbReference type="EMBL" id="CP097503">
    <property type="protein sequence ID" value="URD78181.1"/>
    <property type="molecule type" value="Genomic_DNA"/>
</dbReference>